<protein>
    <submittedName>
        <fullName evidence="5">Ribosomal protein L10</fullName>
    </submittedName>
</protein>
<dbReference type="InterPro" id="IPR001790">
    <property type="entry name" value="Ribosomal_uL10"/>
</dbReference>
<comment type="caution">
    <text evidence="5">The sequence shown here is derived from an EMBL/GenBank/DDBJ whole genome shotgun (WGS) entry which is preliminary data.</text>
</comment>
<dbReference type="InterPro" id="IPR050323">
    <property type="entry name" value="Ribosomal_protein_uL10"/>
</dbReference>
<evidence type="ECO:0000313" key="5">
    <source>
        <dbReference type="EMBL" id="EQD62483.1"/>
    </source>
</evidence>
<gene>
    <name evidence="5" type="ORF">B2A_02786</name>
</gene>
<dbReference type="AlphaFoldDB" id="T1B1N5"/>
<dbReference type="InterPro" id="IPR043141">
    <property type="entry name" value="Ribosomal_uL10-like_sf"/>
</dbReference>
<accession>T1B1N5</accession>
<sequence>MLTKEQKESFVKSMSKELKSYKTIGIMPVGSVPDKLLQLSKNRMRGNIKVIMGRKTLLTMILESDDRSKDLVKYIEGTSAIVLSNKDPFELYGEFKSNSLRLAAKPNQKAPAEILISSGETTLQPGQAVTELKQAGIDVQIQKGKVVIGKEKIIKEGDVITTGLAKALHTLGIKPIMASITPSIIFYEGTLFTHKALSITAESLSKDIAKALGEAIAISFAANIVNSYTVKSMVLKAYSSAMHLGVEYKLYDKGIVEKLLGSAALQASSLNAKANVENA</sequence>
<dbReference type="Gene3D" id="3.90.105.20">
    <property type="match status" value="1"/>
</dbReference>
<evidence type="ECO:0000256" key="1">
    <source>
        <dbReference type="ARBA" id="ARBA00008889"/>
    </source>
</evidence>
<evidence type="ECO:0000259" key="4">
    <source>
        <dbReference type="Pfam" id="PF17777"/>
    </source>
</evidence>
<dbReference type="GO" id="GO:0000027">
    <property type="term" value="P:ribosomal large subunit assembly"/>
    <property type="evidence" value="ECO:0007669"/>
    <property type="project" value="TreeGrafter"/>
</dbReference>
<dbReference type="PANTHER" id="PTHR45699:SF3">
    <property type="entry name" value="LARGE RIBOSOMAL SUBUNIT PROTEIN UL10"/>
    <property type="match status" value="1"/>
</dbReference>
<keyword evidence="2 5" id="KW-0689">Ribosomal protein</keyword>
<dbReference type="Gene3D" id="6.10.140.760">
    <property type="match status" value="1"/>
</dbReference>
<dbReference type="EMBL" id="AUZZ01001900">
    <property type="protein sequence ID" value="EQD62483.1"/>
    <property type="molecule type" value="Genomic_DNA"/>
</dbReference>
<comment type="similarity">
    <text evidence="1">Belongs to the universal ribosomal protein uL10 family.</text>
</comment>
<dbReference type="Pfam" id="PF00466">
    <property type="entry name" value="Ribosomal_L10"/>
    <property type="match status" value="1"/>
</dbReference>
<reference evidence="5" key="1">
    <citation type="submission" date="2013-08" db="EMBL/GenBank/DDBJ databases">
        <authorList>
            <person name="Mendez C."/>
            <person name="Richter M."/>
            <person name="Ferrer M."/>
            <person name="Sanchez J."/>
        </authorList>
    </citation>
    <scope>NUCLEOTIDE SEQUENCE</scope>
</reference>
<keyword evidence="3" id="KW-0687">Ribonucleoprotein</keyword>
<dbReference type="GO" id="GO:0070180">
    <property type="term" value="F:large ribosomal subunit rRNA binding"/>
    <property type="evidence" value="ECO:0007669"/>
    <property type="project" value="TreeGrafter"/>
</dbReference>
<dbReference type="InterPro" id="IPR040637">
    <property type="entry name" value="Ribosomal_uL10-like_insert"/>
</dbReference>
<evidence type="ECO:0000256" key="2">
    <source>
        <dbReference type="ARBA" id="ARBA00022980"/>
    </source>
</evidence>
<dbReference type="SUPFAM" id="SSF160369">
    <property type="entry name" value="Ribosomal protein L10-like"/>
    <property type="match status" value="1"/>
</dbReference>
<evidence type="ECO:0000256" key="3">
    <source>
        <dbReference type="ARBA" id="ARBA00023274"/>
    </source>
</evidence>
<dbReference type="Gene3D" id="3.30.70.1730">
    <property type="match status" value="1"/>
</dbReference>
<dbReference type="PANTHER" id="PTHR45699">
    <property type="entry name" value="60S ACIDIC RIBOSOMAL PROTEIN P0"/>
    <property type="match status" value="1"/>
</dbReference>
<dbReference type="Pfam" id="PF17777">
    <property type="entry name" value="RL10P_insert"/>
    <property type="match status" value="1"/>
</dbReference>
<dbReference type="GO" id="GO:0002181">
    <property type="term" value="P:cytoplasmic translation"/>
    <property type="evidence" value="ECO:0007669"/>
    <property type="project" value="TreeGrafter"/>
</dbReference>
<name>T1B1N5_9ZZZZ</name>
<dbReference type="InterPro" id="IPR043164">
    <property type="entry name" value="Ribosomal_uL10-like_insert_sf"/>
</dbReference>
<reference evidence="5" key="2">
    <citation type="journal article" date="2014" name="ISME J.">
        <title>Microbial stratification in low pH oxic and suboxic macroscopic growths along an acid mine drainage.</title>
        <authorList>
            <person name="Mendez-Garcia C."/>
            <person name="Mesa V."/>
            <person name="Sprenger R.R."/>
            <person name="Richter M."/>
            <person name="Diez M.S."/>
            <person name="Solano J."/>
            <person name="Bargiela R."/>
            <person name="Golyshina O.V."/>
            <person name="Manteca A."/>
            <person name="Ramos J.L."/>
            <person name="Gallego J.R."/>
            <person name="Llorente I."/>
            <person name="Martins Dos Santos V.A."/>
            <person name="Jensen O.N."/>
            <person name="Pelaez A.I."/>
            <person name="Sanchez J."/>
            <person name="Ferrer M."/>
        </authorList>
    </citation>
    <scope>NUCLEOTIDE SEQUENCE</scope>
</reference>
<organism evidence="5">
    <name type="scientific">mine drainage metagenome</name>
    <dbReference type="NCBI Taxonomy" id="410659"/>
    <lineage>
        <taxon>unclassified sequences</taxon>
        <taxon>metagenomes</taxon>
        <taxon>ecological metagenomes</taxon>
    </lineage>
</organism>
<feature type="domain" description="Large ribosomal subunit protein uL10-like insertion" evidence="4">
    <location>
        <begin position="104"/>
        <end position="173"/>
    </location>
</feature>
<proteinExistence type="inferred from homology"/>
<dbReference type="GO" id="GO:0022625">
    <property type="term" value="C:cytosolic large ribosomal subunit"/>
    <property type="evidence" value="ECO:0007669"/>
    <property type="project" value="TreeGrafter"/>
</dbReference>
<dbReference type="GO" id="GO:0003735">
    <property type="term" value="F:structural constituent of ribosome"/>
    <property type="evidence" value="ECO:0007669"/>
    <property type="project" value="TreeGrafter"/>
</dbReference>